<organism evidence="1 2">
    <name type="scientific">Racocetra persica</name>
    <dbReference type="NCBI Taxonomy" id="160502"/>
    <lineage>
        <taxon>Eukaryota</taxon>
        <taxon>Fungi</taxon>
        <taxon>Fungi incertae sedis</taxon>
        <taxon>Mucoromycota</taxon>
        <taxon>Glomeromycotina</taxon>
        <taxon>Glomeromycetes</taxon>
        <taxon>Diversisporales</taxon>
        <taxon>Gigasporaceae</taxon>
        <taxon>Racocetra</taxon>
    </lineage>
</organism>
<dbReference type="Proteomes" id="UP000789920">
    <property type="component" value="Unassembled WGS sequence"/>
</dbReference>
<feature type="non-terminal residue" evidence="1">
    <location>
        <position position="41"/>
    </location>
</feature>
<proteinExistence type="predicted"/>
<accession>A0ACA9RZG9</accession>
<reference evidence="1" key="1">
    <citation type="submission" date="2021-06" db="EMBL/GenBank/DDBJ databases">
        <authorList>
            <person name="Kallberg Y."/>
            <person name="Tangrot J."/>
            <person name="Rosling A."/>
        </authorList>
    </citation>
    <scope>NUCLEOTIDE SEQUENCE</scope>
    <source>
        <strain evidence="1">MA461A</strain>
    </source>
</reference>
<evidence type="ECO:0000313" key="2">
    <source>
        <dbReference type="Proteomes" id="UP000789920"/>
    </source>
</evidence>
<name>A0ACA9RZG9_9GLOM</name>
<dbReference type="EMBL" id="CAJVQC010079532">
    <property type="protein sequence ID" value="CAG8817192.1"/>
    <property type="molecule type" value="Genomic_DNA"/>
</dbReference>
<sequence>MSKFGQICKYVEYQTTIDLLDNLVSTTLDIYTILFRGGLFN</sequence>
<feature type="non-terminal residue" evidence="1">
    <location>
        <position position="1"/>
    </location>
</feature>
<comment type="caution">
    <text evidence="1">The sequence shown here is derived from an EMBL/GenBank/DDBJ whole genome shotgun (WGS) entry which is preliminary data.</text>
</comment>
<keyword evidence="2" id="KW-1185">Reference proteome</keyword>
<evidence type="ECO:0000313" key="1">
    <source>
        <dbReference type="EMBL" id="CAG8817192.1"/>
    </source>
</evidence>
<protein>
    <submittedName>
        <fullName evidence="1">14570_t:CDS:1</fullName>
    </submittedName>
</protein>
<gene>
    <name evidence="1" type="ORF">RPERSI_LOCUS24623</name>
</gene>